<evidence type="ECO:0000313" key="2">
    <source>
        <dbReference type="Proteomes" id="UP000070475"/>
    </source>
</evidence>
<proteinExistence type="predicted"/>
<dbReference type="RefSeq" id="WP_060862726.1">
    <property type="nucleotide sequence ID" value="NZ_LIRB01000145.1"/>
</dbReference>
<dbReference type="OrthoDB" id="2654359at2"/>
<protein>
    <submittedName>
        <fullName evidence="1">Uncharacterized protein</fullName>
    </submittedName>
</protein>
<name>A0A132TLH7_9BACL</name>
<reference evidence="1 2" key="1">
    <citation type="submission" date="2015-08" db="EMBL/GenBank/DDBJ databases">
        <title>Genomes of Paenibacillus riograndensis.</title>
        <authorList>
            <person name="Sant'Anna F.H."/>
            <person name="Souza R."/>
            <person name="Ambrosini A."/>
            <person name="Bach E."/>
            <person name="Fernandes G."/>
            <person name="Balsanelli E."/>
            <person name="Baura V.A."/>
            <person name="Pedrosa F.O."/>
            <person name="Souza E.M."/>
            <person name="Passaglia L."/>
        </authorList>
    </citation>
    <scope>NUCLEOTIDE SEQUENCE [LARGE SCALE GENOMIC DNA]</scope>
    <source>
        <strain evidence="1 2">CAS34</strain>
    </source>
</reference>
<organism evidence="1 2">
    <name type="scientific">Paenibacillus riograndensis</name>
    <dbReference type="NCBI Taxonomy" id="483937"/>
    <lineage>
        <taxon>Bacteria</taxon>
        <taxon>Bacillati</taxon>
        <taxon>Bacillota</taxon>
        <taxon>Bacilli</taxon>
        <taxon>Bacillales</taxon>
        <taxon>Paenibacillaceae</taxon>
        <taxon>Paenibacillus</taxon>
        <taxon>Paenibacillus sonchi group</taxon>
    </lineage>
</organism>
<dbReference type="Proteomes" id="UP000070475">
    <property type="component" value="Unassembled WGS sequence"/>
</dbReference>
<dbReference type="EMBL" id="LIRB01000145">
    <property type="protein sequence ID" value="KWX72144.1"/>
    <property type="molecule type" value="Genomic_DNA"/>
</dbReference>
<dbReference type="AlphaFoldDB" id="A0A132TLH7"/>
<accession>A0A132TLH7</accession>
<keyword evidence="2" id="KW-1185">Reference proteome</keyword>
<dbReference type="PATRIC" id="fig|483937.3.peg.5204"/>
<evidence type="ECO:0000313" key="1">
    <source>
        <dbReference type="EMBL" id="KWX72144.1"/>
    </source>
</evidence>
<comment type="caution">
    <text evidence="1">The sequence shown here is derived from an EMBL/GenBank/DDBJ whole genome shotgun (WGS) entry which is preliminary data.</text>
</comment>
<gene>
    <name evidence="1" type="ORF">AMQ84_26020</name>
</gene>
<sequence length="263" mass="31292">MVFTFDNVSNLTRKNNEVYFTVLPLGLIKDWGFPIVQSDVVGEDVILVNYDTVVSLIDNKLKVTNPQFTYKLPNGSKNDEYVVLIVSEVQQFPSYCVHQLLTYQRFERLIERGEKLSSNSTKLMTIRSLHDIFEDFPNYQIERSLYPQLAKDLIKYVDSLMNDYPELGYLSVAQRKQFRKKSIADSSLAWYCYIRYFIEQRITGSKIFPRPLLLKEFHYENWTGNFFDRDNPVFFNVNKGRFKFNDEQRGLIYEIWRQWIKEA</sequence>